<comment type="caution">
    <text evidence="7">The sequence shown here is derived from an EMBL/GenBank/DDBJ whole genome shotgun (WGS) entry which is preliminary data.</text>
</comment>
<evidence type="ECO:0000256" key="3">
    <source>
        <dbReference type="ARBA" id="ARBA00023125"/>
    </source>
</evidence>
<feature type="DNA-binding region" description="OmpR/PhoB-type" evidence="5">
    <location>
        <begin position="1"/>
        <end position="91"/>
    </location>
</feature>
<dbReference type="PROSITE" id="PS51755">
    <property type="entry name" value="OMPR_PHOB"/>
    <property type="match status" value="1"/>
</dbReference>
<dbReference type="AlphaFoldDB" id="A0A7Y6IT09"/>
<dbReference type="InterPro" id="IPR003593">
    <property type="entry name" value="AAA+_ATPase"/>
</dbReference>
<dbReference type="Gene3D" id="1.25.40.10">
    <property type="entry name" value="Tetratricopeptide repeat domain"/>
    <property type="match status" value="2"/>
</dbReference>
<keyword evidence="4" id="KW-0804">Transcription</keyword>
<protein>
    <submittedName>
        <fullName evidence="7">Tetratricopeptide repeat protein</fullName>
    </submittedName>
</protein>
<feature type="domain" description="OmpR/PhoB-type" evidence="6">
    <location>
        <begin position="1"/>
        <end position="91"/>
    </location>
</feature>
<evidence type="ECO:0000313" key="8">
    <source>
        <dbReference type="Proteomes" id="UP000546126"/>
    </source>
</evidence>
<dbReference type="GO" id="GO:0006355">
    <property type="term" value="P:regulation of DNA-templated transcription"/>
    <property type="evidence" value="ECO:0007669"/>
    <property type="project" value="InterPro"/>
</dbReference>
<name>A0A7Y6IT09_9ACTN</name>
<dbReference type="InterPro" id="IPR027417">
    <property type="entry name" value="P-loop_NTPase"/>
</dbReference>
<dbReference type="EMBL" id="JABWGO010000007">
    <property type="protein sequence ID" value="NUW43882.1"/>
    <property type="molecule type" value="Genomic_DNA"/>
</dbReference>
<dbReference type="InterPro" id="IPR005158">
    <property type="entry name" value="BTAD"/>
</dbReference>
<gene>
    <name evidence="7" type="ORF">HT134_27680</name>
</gene>
<dbReference type="Pfam" id="PF13424">
    <property type="entry name" value="TPR_12"/>
    <property type="match status" value="1"/>
</dbReference>
<dbReference type="InterPro" id="IPR051677">
    <property type="entry name" value="AfsR-DnrI-RedD_regulator"/>
</dbReference>
<dbReference type="RefSeq" id="WP_175603381.1">
    <property type="nucleotide sequence ID" value="NZ_JABWGO010000007.1"/>
</dbReference>
<dbReference type="GO" id="GO:0003677">
    <property type="term" value="F:DNA binding"/>
    <property type="evidence" value="ECO:0007669"/>
    <property type="project" value="UniProtKB-UniRule"/>
</dbReference>
<evidence type="ECO:0000256" key="1">
    <source>
        <dbReference type="ARBA" id="ARBA00005820"/>
    </source>
</evidence>
<evidence type="ECO:0000256" key="5">
    <source>
        <dbReference type="PROSITE-ProRule" id="PRU01091"/>
    </source>
</evidence>
<keyword evidence="2" id="KW-0805">Transcription regulation</keyword>
<dbReference type="Pfam" id="PF03704">
    <property type="entry name" value="BTAD"/>
    <property type="match status" value="1"/>
</dbReference>
<dbReference type="SMART" id="SM00028">
    <property type="entry name" value="TPR"/>
    <property type="match status" value="4"/>
</dbReference>
<dbReference type="PANTHER" id="PTHR35807">
    <property type="entry name" value="TRANSCRIPTIONAL REGULATOR REDD-RELATED"/>
    <property type="match status" value="1"/>
</dbReference>
<evidence type="ECO:0000256" key="4">
    <source>
        <dbReference type="ARBA" id="ARBA00023163"/>
    </source>
</evidence>
<dbReference type="PRINTS" id="PR00364">
    <property type="entry name" value="DISEASERSIST"/>
</dbReference>
<dbReference type="SUPFAM" id="SSF46894">
    <property type="entry name" value="C-terminal effector domain of the bipartite response regulators"/>
    <property type="match status" value="1"/>
</dbReference>
<dbReference type="Gene3D" id="1.10.10.10">
    <property type="entry name" value="Winged helix-like DNA-binding domain superfamily/Winged helix DNA-binding domain"/>
    <property type="match status" value="1"/>
</dbReference>
<dbReference type="InterPro" id="IPR001867">
    <property type="entry name" value="OmpR/PhoB-type_DNA-bd"/>
</dbReference>
<keyword evidence="8" id="KW-1185">Reference proteome</keyword>
<dbReference type="InterPro" id="IPR016032">
    <property type="entry name" value="Sig_transdc_resp-reg_C-effctor"/>
</dbReference>
<sequence length="922" mass="99879">MLIRLLGPVEVERMGRPRPVRPPQVALALAALAWEAGRVVPVESLLARVWGDQVPAGARHTLYTVITRIRREILGDDGAVVHRLGGYLLDVDESAVDVSRFRGLADQAMAEPDPAPLLGEALALWRGDPLTGLPGEWAERARSRLRDERKEAALRWARLMTGRDAAAAVAALSPLADEYPLDELLAAALIEALHAWGRTAEALAHFARVRRTLAEELGVEPGTELRRVHRTLLLSGDAAETAGVVPAQLPVDLRFFVGRAAELERLAAVATGDPAATAAICAISGPPGVGKSSLALRWAHLHRDRFPDGQLYADLSRVDAADAAMILPRFLGALGVPEARVPSGVEARIGLYRSMLASRRVLVVLDDAHGAEQVRPLLAAAPGCMTLITSRAELSGLAVAEGASLVRLDVLPDDDARHLLAARLGEPRLVAEPEATEQIIRRCGRLPLALAIVAAQLAGRADQSLPEVAADLARTGADLEPFAHSDPAIDLRTVFGRSYRDLPEPAIRLFRRLGRHPGPHLPLAAAASLAAVPVDRARELVARLERANLVDVRAPGHLRLHDLLRAYASEQERAAESRAVRRGATRRLLDYYLHSACAASEVCYPHREKPVLGPRARGAVTERFTGQADALRWYADECVALPGLLAEATGAGLDRHAYELAWAFAEFMQRRGPWEQILRVQAVALEAAGRAGDPLAQARCHNSIARAHARLGGHKEAVGHFEQALELHRLLDEPALEAHVHMGLSASLTGVRPGEVLDHVLSARDLFRRAGDLIGEARALNNAGWWRAQHGDHERALADCRRAQRILAEHGYAQGEAHAWDSIAYILQAMGEHAQAVACYERAVELFRWCDDLYPAAETLVRLGEAHVAAGDTAAALDAWERAARCYDAVGDARARTVRDRVAAHGQRSAAVEKSLRNRSDL</sequence>
<dbReference type="InterPro" id="IPR011990">
    <property type="entry name" value="TPR-like_helical_dom_sf"/>
</dbReference>
<proteinExistence type="inferred from homology"/>
<evidence type="ECO:0000256" key="2">
    <source>
        <dbReference type="ARBA" id="ARBA00023015"/>
    </source>
</evidence>
<dbReference type="SMART" id="SM00862">
    <property type="entry name" value="Trans_reg_C"/>
    <property type="match status" value="1"/>
</dbReference>
<organism evidence="7 8">
    <name type="scientific">Nonomuraea rhodomycinica</name>
    <dbReference type="NCBI Taxonomy" id="1712872"/>
    <lineage>
        <taxon>Bacteria</taxon>
        <taxon>Bacillati</taxon>
        <taxon>Actinomycetota</taxon>
        <taxon>Actinomycetes</taxon>
        <taxon>Streptosporangiales</taxon>
        <taxon>Streptosporangiaceae</taxon>
        <taxon>Nonomuraea</taxon>
    </lineage>
</organism>
<dbReference type="SUPFAM" id="SSF52540">
    <property type="entry name" value="P-loop containing nucleoside triphosphate hydrolases"/>
    <property type="match status" value="1"/>
</dbReference>
<dbReference type="GO" id="GO:0043531">
    <property type="term" value="F:ADP binding"/>
    <property type="evidence" value="ECO:0007669"/>
    <property type="project" value="InterPro"/>
</dbReference>
<dbReference type="PANTHER" id="PTHR35807:SF1">
    <property type="entry name" value="TRANSCRIPTIONAL REGULATOR REDD"/>
    <property type="match status" value="1"/>
</dbReference>
<evidence type="ECO:0000259" key="6">
    <source>
        <dbReference type="PROSITE" id="PS51755"/>
    </source>
</evidence>
<keyword evidence="3 5" id="KW-0238">DNA-binding</keyword>
<dbReference type="SMART" id="SM01043">
    <property type="entry name" value="BTAD"/>
    <property type="match status" value="1"/>
</dbReference>
<dbReference type="GO" id="GO:0000160">
    <property type="term" value="P:phosphorelay signal transduction system"/>
    <property type="evidence" value="ECO:0007669"/>
    <property type="project" value="InterPro"/>
</dbReference>
<dbReference type="Proteomes" id="UP000546126">
    <property type="component" value="Unassembled WGS sequence"/>
</dbReference>
<dbReference type="SUPFAM" id="SSF48452">
    <property type="entry name" value="TPR-like"/>
    <property type="match status" value="3"/>
</dbReference>
<accession>A0A7Y6IT09</accession>
<evidence type="ECO:0000313" key="7">
    <source>
        <dbReference type="EMBL" id="NUW43882.1"/>
    </source>
</evidence>
<comment type="similarity">
    <text evidence="1">Belongs to the AfsR/DnrI/RedD regulatory family.</text>
</comment>
<reference evidence="7 8" key="1">
    <citation type="submission" date="2020-06" db="EMBL/GenBank/DDBJ databases">
        <authorList>
            <person name="Chanama M."/>
        </authorList>
    </citation>
    <scope>NUCLEOTIDE SEQUENCE [LARGE SCALE GENOMIC DNA]</scope>
    <source>
        <strain evidence="7 8">TBRC6557</strain>
    </source>
</reference>
<dbReference type="Gene3D" id="3.40.50.300">
    <property type="entry name" value="P-loop containing nucleotide triphosphate hydrolases"/>
    <property type="match status" value="1"/>
</dbReference>
<dbReference type="InterPro" id="IPR036388">
    <property type="entry name" value="WH-like_DNA-bd_sf"/>
</dbReference>
<dbReference type="InterPro" id="IPR019734">
    <property type="entry name" value="TPR_rpt"/>
</dbReference>
<dbReference type="SMART" id="SM00382">
    <property type="entry name" value="AAA"/>
    <property type="match status" value="1"/>
</dbReference>